<organism evidence="1">
    <name type="scientific">Ornithodoros brasiliensis</name>
    <name type="common">Mouro tick</name>
    <dbReference type="NCBI Taxonomy" id="888526"/>
    <lineage>
        <taxon>Eukaryota</taxon>
        <taxon>Metazoa</taxon>
        <taxon>Ecdysozoa</taxon>
        <taxon>Arthropoda</taxon>
        <taxon>Chelicerata</taxon>
        <taxon>Arachnida</taxon>
        <taxon>Acari</taxon>
        <taxon>Parasitiformes</taxon>
        <taxon>Ixodida</taxon>
        <taxon>Ixodoidea</taxon>
        <taxon>Argasidae</taxon>
        <taxon>Ornithodorinae</taxon>
        <taxon>Ornithodoros</taxon>
    </lineage>
</organism>
<reference evidence="1" key="1">
    <citation type="submission" date="2016-07" db="EMBL/GenBank/DDBJ databases">
        <title>Salivary Glands transcriptome analysis on engorged females of Ornithodoros brasiliensis (Acari:Argasidae).</title>
        <authorList>
            <person name="Simons S.M."/>
            <person name="Carvalho E."/>
            <person name="Junqueira-de-Azevedo I."/>
            <person name="Ho P.L."/>
            <person name="Giovanni D."/>
            <person name="Mendonca R."/>
            <person name="Onofrio V."/>
            <person name="Landulfo G."/>
            <person name="Ramirez D."/>
            <person name="Barros-Battesti D."/>
        </authorList>
    </citation>
    <scope>NUCLEOTIDE SEQUENCE</scope>
    <source>
        <strain evidence="1">Female</strain>
        <tissue evidence="1">Salivary gland</tissue>
    </source>
</reference>
<dbReference type="EMBL" id="GETE01001223">
    <property type="protein sequence ID" value="JAT78727.1"/>
    <property type="molecule type" value="Transcribed_RNA"/>
</dbReference>
<sequence length="69" mass="7851">AITLVLQRLGVHIGLASLDLDKQKDNCTQPLVFSPQYFSFDHNEIIFKSLLSWGNGRCLLLRLFLAKYA</sequence>
<feature type="non-terminal residue" evidence="1">
    <location>
        <position position="69"/>
    </location>
</feature>
<protein>
    <submittedName>
        <fullName evidence="1">Uncharacterized protein</fullName>
    </submittedName>
</protein>
<evidence type="ECO:0000313" key="1">
    <source>
        <dbReference type="EMBL" id="JAT78727.1"/>
    </source>
</evidence>
<feature type="non-terminal residue" evidence="1">
    <location>
        <position position="1"/>
    </location>
</feature>
<proteinExistence type="predicted"/>
<name>A0A1D2AHQ1_ORNBR</name>
<dbReference type="AlphaFoldDB" id="A0A1D2AHQ1"/>
<accession>A0A1D2AHQ1</accession>